<dbReference type="AlphaFoldDB" id="A0A517MEZ5"/>
<evidence type="ECO:0000256" key="1">
    <source>
        <dbReference type="SAM" id="Phobius"/>
    </source>
</evidence>
<sequence length="780" mass="86691">MRFALYKSSPVPNDAKARPTRLLALCPLVYCLFAPLSATSQQIDPRQSSDSLPQGSLSNERNDLEVGIVKSSDWRVTLPLQSRMADGFTVDIFTIPANSIGYRPVHMTAKSTTTFPSERTLEVSFTPLDDRKTKRFESGIRSVVTSSLVLTQGDSVVSKDFYLPQYTFDSRYLIQIREAGQLLAGYQIIAGSAKYAVPLDLLPYQIGVLLPREILVDPVAGEQPPEWTAVPELENLLREVGNFRYRGAIQGPRGIAPGDRHSMDYFFQRVSKFSDSRQDVRRNSLRQISPYFGAVLDEDELWDSWLGYDGLDVLLLPLPMLERVALESPKQFHAIQDFAAAGGTLWLYGASSADAANGLFALNKSTKLMQDRLFEAARSDLSPAEIQRLRDHVWIREYVAGRIVLIQDPYPFPGSKPEWKTLLGMNQSRSTAMIRRGVDSAIGDNRYWNWVLADVAKPPVFSFLALLGLFAFFVGPVAYYVSSRLSRIYLMLVAAPVFALLTTMAMGIYGLVSDGLGYQGRVRQVTWVHSASGRGLEWSRATYFAGIQPTDGLQFPAQTAVYPYPQGAEGRPRFAAPDSTVGQIRLTPDQQIFQHGFLPGREQRQFVTFAPQGGLGGIQLSVSDAASDGAQTATAKNRFPYPLRNVLLRDLQGTYWFAEQVDSSEQVSLEVRDESEIAAIVRPIYTETMPELPEGFQRRRSNQNGYRGADRLSATLSGLPSSSQGLQDGIVENRLREWMQTTGNLPEGSFTAEADVTEAIVARPQARLSDSIHFVIGTWE</sequence>
<reference evidence="2 3" key="1">
    <citation type="submission" date="2019-02" db="EMBL/GenBank/DDBJ databases">
        <title>Deep-cultivation of Planctomycetes and their phenomic and genomic characterization uncovers novel biology.</title>
        <authorList>
            <person name="Wiegand S."/>
            <person name="Jogler M."/>
            <person name="Boedeker C."/>
            <person name="Pinto D."/>
            <person name="Vollmers J."/>
            <person name="Rivas-Marin E."/>
            <person name="Kohn T."/>
            <person name="Peeters S.H."/>
            <person name="Heuer A."/>
            <person name="Rast P."/>
            <person name="Oberbeckmann S."/>
            <person name="Bunk B."/>
            <person name="Jeske O."/>
            <person name="Meyerdierks A."/>
            <person name="Storesund J.E."/>
            <person name="Kallscheuer N."/>
            <person name="Luecker S."/>
            <person name="Lage O.M."/>
            <person name="Pohl T."/>
            <person name="Merkel B.J."/>
            <person name="Hornburger P."/>
            <person name="Mueller R.-W."/>
            <person name="Bruemmer F."/>
            <person name="Labrenz M."/>
            <person name="Spormann A.M."/>
            <person name="Op den Camp H."/>
            <person name="Overmann J."/>
            <person name="Amann R."/>
            <person name="Jetten M.S.M."/>
            <person name="Mascher T."/>
            <person name="Medema M.H."/>
            <person name="Devos D.P."/>
            <person name="Kaster A.-K."/>
            <person name="Ovreas L."/>
            <person name="Rohde M."/>
            <person name="Galperin M.Y."/>
            <person name="Jogler C."/>
        </authorList>
    </citation>
    <scope>NUCLEOTIDE SEQUENCE [LARGE SCALE GENOMIC DNA]</scope>
    <source>
        <strain evidence="2 3">FF011L</strain>
    </source>
</reference>
<dbReference type="EMBL" id="CP036262">
    <property type="protein sequence ID" value="QDS93460.1"/>
    <property type="molecule type" value="Genomic_DNA"/>
</dbReference>
<keyword evidence="1" id="KW-0812">Transmembrane</keyword>
<accession>A0A517MEZ5</accession>
<feature type="transmembrane region" description="Helical" evidence="1">
    <location>
        <begin position="460"/>
        <end position="481"/>
    </location>
</feature>
<protein>
    <submittedName>
        <fullName evidence="2">Uncharacterized protein</fullName>
    </submittedName>
</protein>
<dbReference type="KEGG" id="rml:FF011L_22300"/>
<name>A0A517MEZ5_9BACT</name>
<dbReference type="Proteomes" id="UP000320672">
    <property type="component" value="Chromosome"/>
</dbReference>
<dbReference type="OrthoDB" id="269524at2"/>
<evidence type="ECO:0000313" key="2">
    <source>
        <dbReference type="EMBL" id="QDS93460.1"/>
    </source>
</evidence>
<evidence type="ECO:0000313" key="3">
    <source>
        <dbReference type="Proteomes" id="UP000320672"/>
    </source>
</evidence>
<keyword evidence="3" id="KW-1185">Reference proteome</keyword>
<keyword evidence="1" id="KW-1133">Transmembrane helix</keyword>
<dbReference type="RefSeq" id="WP_145351623.1">
    <property type="nucleotide sequence ID" value="NZ_CP036262.1"/>
</dbReference>
<feature type="transmembrane region" description="Helical" evidence="1">
    <location>
        <begin position="488"/>
        <end position="512"/>
    </location>
</feature>
<gene>
    <name evidence="2" type="ORF">FF011L_22300</name>
</gene>
<proteinExistence type="predicted"/>
<organism evidence="2 3">
    <name type="scientific">Roseimaritima multifibrata</name>
    <dbReference type="NCBI Taxonomy" id="1930274"/>
    <lineage>
        <taxon>Bacteria</taxon>
        <taxon>Pseudomonadati</taxon>
        <taxon>Planctomycetota</taxon>
        <taxon>Planctomycetia</taxon>
        <taxon>Pirellulales</taxon>
        <taxon>Pirellulaceae</taxon>
        <taxon>Roseimaritima</taxon>
    </lineage>
</organism>
<keyword evidence="1" id="KW-0472">Membrane</keyword>